<dbReference type="EMBL" id="NATQ01000012">
    <property type="protein sequence ID" value="OQX91089.1"/>
    <property type="molecule type" value="Genomic_DNA"/>
</dbReference>
<feature type="transmembrane region" description="Helical" evidence="6">
    <location>
        <begin position="376"/>
        <end position="396"/>
    </location>
</feature>
<gene>
    <name evidence="10" type="ORF">B6D57_01000</name>
</gene>
<evidence type="ECO:0000256" key="2">
    <source>
        <dbReference type="ARBA" id="ARBA00022475"/>
    </source>
</evidence>
<feature type="transmembrane region" description="Helical" evidence="6">
    <location>
        <begin position="494"/>
        <end position="512"/>
    </location>
</feature>
<dbReference type="InterPro" id="IPR004477">
    <property type="entry name" value="ComEC_N"/>
</dbReference>
<feature type="transmembrane region" description="Helical" evidence="6">
    <location>
        <begin position="30"/>
        <end position="47"/>
    </location>
</feature>
<dbReference type="GO" id="GO:0005886">
    <property type="term" value="C:plasma membrane"/>
    <property type="evidence" value="ECO:0007669"/>
    <property type="project" value="UniProtKB-SubCell"/>
</dbReference>
<comment type="caution">
    <text evidence="10">The sequence shown here is derived from an EMBL/GenBank/DDBJ whole genome shotgun (WGS) entry which is preliminary data.</text>
</comment>
<evidence type="ECO:0008006" key="12">
    <source>
        <dbReference type="Google" id="ProtNLM"/>
    </source>
</evidence>
<dbReference type="PANTHER" id="PTHR30619">
    <property type="entry name" value="DNA INTERNALIZATION/COMPETENCE PROTEIN COMEC/REC2"/>
    <property type="match status" value="1"/>
</dbReference>
<accession>A0A1W9S2N6</accession>
<keyword evidence="5 6" id="KW-0472">Membrane</keyword>
<evidence type="ECO:0000313" key="11">
    <source>
        <dbReference type="Proteomes" id="UP000192611"/>
    </source>
</evidence>
<evidence type="ECO:0000256" key="1">
    <source>
        <dbReference type="ARBA" id="ARBA00004651"/>
    </source>
</evidence>
<keyword evidence="3 6" id="KW-0812">Transmembrane</keyword>
<dbReference type="Pfam" id="PF13567">
    <property type="entry name" value="DUF4131"/>
    <property type="match status" value="1"/>
</dbReference>
<feature type="transmembrane region" description="Helical" evidence="6">
    <location>
        <begin position="347"/>
        <end position="369"/>
    </location>
</feature>
<feature type="transmembrane region" description="Helical" evidence="6">
    <location>
        <begin position="6"/>
        <end position="23"/>
    </location>
</feature>
<keyword evidence="4 6" id="KW-1133">Transmembrane helix</keyword>
<evidence type="ECO:0000259" key="7">
    <source>
        <dbReference type="Pfam" id="PF00753"/>
    </source>
</evidence>
<organism evidence="10 11">
    <name type="scientific">Candidatus Coatesbacteria bacterium 4484_99</name>
    <dbReference type="NCBI Taxonomy" id="1970774"/>
    <lineage>
        <taxon>Bacteria</taxon>
        <taxon>Candidatus Coatesiibacteriota</taxon>
    </lineage>
</organism>
<dbReference type="Gene3D" id="3.60.15.10">
    <property type="entry name" value="Ribonuclease Z/Hydroxyacylglutathione hydrolase-like"/>
    <property type="match status" value="1"/>
</dbReference>
<evidence type="ECO:0000256" key="6">
    <source>
        <dbReference type="SAM" id="Phobius"/>
    </source>
</evidence>
<protein>
    <recommendedName>
        <fullName evidence="12">DNA internalization-related competence protein ComEC/Rec2</fullName>
    </recommendedName>
</protein>
<dbReference type="InterPro" id="IPR025405">
    <property type="entry name" value="DUF4131"/>
</dbReference>
<evidence type="ECO:0000313" key="10">
    <source>
        <dbReference type="EMBL" id="OQX91089.1"/>
    </source>
</evidence>
<feature type="transmembrane region" description="Helical" evidence="6">
    <location>
        <begin position="440"/>
        <end position="458"/>
    </location>
</feature>
<reference evidence="11" key="1">
    <citation type="submission" date="2017-03" db="EMBL/GenBank/DDBJ databases">
        <title>Novel pathways for hydrocarbon cycling and metabolic interdependencies in hydrothermal sediment communities.</title>
        <authorList>
            <person name="Dombrowski N."/>
            <person name="Seitz K."/>
            <person name="Teske A."/>
            <person name="Baker B."/>
        </authorList>
    </citation>
    <scope>NUCLEOTIDE SEQUENCE [LARGE SCALE GENOMIC DNA]</scope>
</reference>
<name>A0A1W9S2N6_9BACT</name>
<evidence type="ECO:0000256" key="3">
    <source>
        <dbReference type="ARBA" id="ARBA00022692"/>
    </source>
</evidence>
<dbReference type="InterPro" id="IPR036866">
    <property type="entry name" value="RibonucZ/Hydroxyglut_hydro"/>
</dbReference>
<sequence>MSLLRSAPMLFIAVLLASGILSSHYVDIPVIILFLLIILSVVSVLLIDRPSISLIFLAVSVFLLGAVLISSSERYVRKDDISFHADGSIVNIVGVVDSYLDRRENKAFIYVKPETIEKDGEVHRVSGRLRAIIYGEVERVSYGDRVSLTGRLVLPRGRTNPGGFDYRGWLLARGVRSLLYVKEINDVESGLGNPFIALSYWLRDRALTAIDGFAGGISGSLLKGMLVGERRGVPENIQEDFRKAGVIHIIAISGQNLSLVGFATYLLLSIFGLSKKINAIVVIPVIVLYSIMTGMDPPVVRALIMGLLVLFAVILELRVSLLNIIGASMTIFLLLNPLMLFDVGFQLSFAATLGIAVLYTPITKLMGFIPHFIREILSATISAQVGVMPLLAYHFYSISVVSFIANLIIVPLSSIVMVVGFIALILYVPFNFVGASLGEVSALLSTVIIKISALFSHLGWATLNVARPDIELVVFIYTAIGLLILTIRQAFRRGALLALGGVVALYGIGMTVKQPEPDFRLTFLSVGDGRAIVAEIGDKCYLFDCGSKVGEKVASGSVESYLALRGIDRIDGVIVSHPHSDHINGLSEVLNRFDVVTIYDISYPYPSKAYIEMLVSLKGDTVYRRVMGYFTLKLDDDTYLGFYGPKYLPPVVGEGCYPDGEKMNSCGIVNVLTAGGLRIYLPSWRFIDESKPRVILLSSGRMFRDRYYDIEREMEPYGIEVISTDNCGAITIEVMGERCVITTEY</sequence>
<proteinExistence type="predicted"/>
<dbReference type="Pfam" id="PF03772">
    <property type="entry name" value="Competence"/>
    <property type="match status" value="1"/>
</dbReference>
<dbReference type="AlphaFoldDB" id="A0A1W9S2N6"/>
<dbReference type="InterPro" id="IPR001279">
    <property type="entry name" value="Metallo-B-lactamas"/>
</dbReference>
<dbReference type="InterPro" id="IPR052159">
    <property type="entry name" value="Competence_DNA_uptake"/>
</dbReference>
<dbReference type="SUPFAM" id="SSF56281">
    <property type="entry name" value="Metallo-hydrolase/oxidoreductase"/>
    <property type="match status" value="1"/>
</dbReference>
<dbReference type="Proteomes" id="UP000192611">
    <property type="component" value="Unassembled WGS sequence"/>
</dbReference>
<feature type="domain" description="Metallo-beta-lactamase" evidence="7">
    <location>
        <begin position="528"/>
        <end position="619"/>
    </location>
</feature>
<feature type="transmembrane region" description="Helical" evidence="6">
    <location>
        <begin position="402"/>
        <end position="428"/>
    </location>
</feature>
<feature type="transmembrane region" description="Helical" evidence="6">
    <location>
        <begin position="246"/>
        <end position="271"/>
    </location>
</feature>
<feature type="transmembrane region" description="Helical" evidence="6">
    <location>
        <begin position="307"/>
        <end position="335"/>
    </location>
</feature>
<feature type="domain" description="DUF4131" evidence="9">
    <location>
        <begin position="29"/>
        <end position="186"/>
    </location>
</feature>
<evidence type="ECO:0000256" key="5">
    <source>
        <dbReference type="ARBA" id="ARBA00023136"/>
    </source>
</evidence>
<feature type="domain" description="ComEC/Rec2-related protein" evidence="8">
    <location>
        <begin position="225"/>
        <end position="488"/>
    </location>
</feature>
<feature type="transmembrane region" description="Helical" evidence="6">
    <location>
        <begin position="53"/>
        <end position="71"/>
    </location>
</feature>
<evidence type="ECO:0000259" key="9">
    <source>
        <dbReference type="Pfam" id="PF13567"/>
    </source>
</evidence>
<comment type="subcellular location">
    <subcellularLocation>
        <location evidence="1">Cell membrane</location>
        <topology evidence="1">Multi-pass membrane protein</topology>
    </subcellularLocation>
</comment>
<evidence type="ECO:0000256" key="4">
    <source>
        <dbReference type="ARBA" id="ARBA00022989"/>
    </source>
</evidence>
<dbReference type="PANTHER" id="PTHR30619:SF7">
    <property type="entry name" value="BETA-LACTAMASE DOMAIN PROTEIN"/>
    <property type="match status" value="1"/>
</dbReference>
<evidence type="ECO:0000259" key="8">
    <source>
        <dbReference type="Pfam" id="PF03772"/>
    </source>
</evidence>
<dbReference type="Pfam" id="PF00753">
    <property type="entry name" value="Lactamase_B"/>
    <property type="match status" value="1"/>
</dbReference>
<feature type="transmembrane region" description="Helical" evidence="6">
    <location>
        <begin position="277"/>
        <end position="295"/>
    </location>
</feature>
<dbReference type="NCBIfam" id="TIGR00360">
    <property type="entry name" value="ComEC_N-term"/>
    <property type="match status" value="1"/>
</dbReference>
<feature type="transmembrane region" description="Helical" evidence="6">
    <location>
        <begin position="470"/>
        <end position="487"/>
    </location>
</feature>
<keyword evidence="2" id="KW-1003">Cell membrane</keyword>